<dbReference type="EMBL" id="JAANIT010001313">
    <property type="protein sequence ID" value="KAG1540976.1"/>
    <property type="molecule type" value="Genomic_DNA"/>
</dbReference>
<dbReference type="Proteomes" id="UP000717996">
    <property type="component" value="Unassembled WGS sequence"/>
</dbReference>
<dbReference type="Gene3D" id="3.30.420.10">
    <property type="entry name" value="Ribonuclease H-like superfamily/Ribonuclease H"/>
    <property type="match status" value="1"/>
</dbReference>
<evidence type="ECO:0000313" key="3">
    <source>
        <dbReference type="Proteomes" id="UP000717996"/>
    </source>
</evidence>
<dbReference type="PANTHER" id="PTHR46564">
    <property type="entry name" value="TRANSPOSASE"/>
    <property type="match status" value="1"/>
</dbReference>
<dbReference type="GO" id="GO:0003676">
    <property type="term" value="F:nucleic acid binding"/>
    <property type="evidence" value="ECO:0007669"/>
    <property type="project" value="InterPro"/>
</dbReference>
<name>A0A9P6Y6Y1_RHIOR</name>
<organism evidence="2 3">
    <name type="scientific">Rhizopus oryzae</name>
    <name type="common">Mucormycosis agent</name>
    <name type="synonym">Rhizopus arrhizus var. delemar</name>
    <dbReference type="NCBI Taxonomy" id="64495"/>
    <lineage>
        <taxon>Eukaryota</taxon>
        <taxon>Fungi</taxon>
        <taxon>Fungi incertae sedis</taxon>
        <taxon>Mucoromycota</taxon>
        <taxon>Mucoromycotina</taxon>
        <taxon>Mucoromycetes</taxon>
        <taxon>Mucorales</taxon>
        <taxon>Mucorineae</taxon>
        <taxon>Rhizopodaceae</taxon>
        <taxon>Rhizopus</taxon>
    </lineage>
</organism>
<dbReference type="InterPro" id="IPR036397">
    <property type="entry name" value="RNaseH_sf"/>
</dbReference>
<evidence type="ECO:0000259" key="1">
    <source>
        <dbReference type="Pfam" id="PF13358"/>
    </source>
</evidence>
<dbReference type="InterPro" id="IPR038717">
    <property type="entry name" value="Tc1-like_DDE_dom"/>
</dbReference>
<evidence type="ECO:0000313" key="2">
    <source>
        <dbReference type="EMBL" id="KAG1540976.1"/>
    </source>
</evidence>
<accession>A0A9P6Y6Y1</accession>
<feature type="domain" description="Tc1-like transposase DDE" evidence="1">
    <location>
        <begin position="8"/>
        <end position="156"/>
    </location>
</feature>
<gene>
    <name evidence="2" type="ORF">G6F51_008189</name>
</gene>
<protein>
    <recommendedName>
        <fullName evidence="1">Tc1-like transposase DDE domain-containing protein</fullName>
    </recommendedName>
</protein>
<dbReference type="AlphaFoldDB" id="A0A9P6Y6Y1"/>
<comment type="caution">
    <text evidence="2">The sequence shown here is derived from an EMBL/GenBank/DDBJ whole genome shotgun (WGS) entry which is preliminary data.</text>
</comment>
<sequence length="182" mass="20914">MDYLTNRVFVDESGFNINMRSPNARSIRGAPAFDVISVEIREPLKPKKIKVDGGRQRKKPVVKKKAKGTVTGHYRMFISKNLDEMDKFPELRNFYVVMNNALIHISEDITQLIEARGYRAIDLPLYSPELNPIENFWSVIKNSVKQSAFQEAKDLKTRISEASESVSRKTFHNIAQHSVNNF</sequence>
<proteinExistence type="predicted"/>
<dbReference type="PANTHER" id="PTHR46564:SF1">
    <property type="entry name" value="TRANSPOSASE"/>
    <property type="match status" value="1"/>
</dbReference>
<reference evidence="2" key="1">
    <citation type="journal article" date="2020" name="Microb. Genom.">
        <title>Genetic diversity of clinical and environmental Mucorales isolates obtained from an investigation of mucormycosis cases among solid organ transplant recipients.</title>
        <authorList>
            <person name="Nguyen M.H."/>
            <person name="Kaul D."/>
            <person name="Muto C."/>
            <person name="Cheng S.J."/>
            <person name="Richter R.A."/>
            <person name="Bruno V.M."/>
            <person name="Liu G."/>
            <person name="Beyhan S."/>
            <person name="Sundermann A.J."/>
            <person name="Mounaud S."/>
            <person name="Pasculle A.W."/>
            <person name="Nierman W.C."/>
            <person name="Driscoll E."/>
            <person name="Cumbie R."/>
            <person name="Clancy C.J."/>
            <person name="Dupont C.L."/>
        </authorList>
    </citation>
    <scope>NUCLEOTIDE SEQUENCE</scope>
    <source>
        <strain evidence="2">GL16</strain>
    </source>
</reference>
<dbReference type="OrthoDB" id="2266637at2759"/>
<dbReference type="Pfam" id="PF13358">
    <property type="entry name" value="DDE_3"/>
    <property type="match status" value="1"/>
</dbReference>